<evidence type="ECO:0000256" key="5">
    <source>
        <dbReference type="SAM" id="MobiDB-lite"/>
    </source>
</evidence>
<evidence type="ECO:0000256" key="3">
    <source>
        <dbReference type="PIRSR" id="PIRSR601461-1"/>
    </source>
</evidence>
<comment type="similarity">
    <text evidence="1 4">Belongs to the peptidase A1 family.</text>
</comment>
<dbReference type="AlphaFoldDB" id="A0A316V3L9"/>
<feature type="region of interest" description="Disordered" evidence="5">
    <location>
        <begin position="110"/>
        <end position="131"/>
    </location>
</feature>
<evidence type="ECO:0000313" key="9">
    <source>
        <dbReference type="EMBL" id="PWN30793.1"/>
    </source>
</evidence>
<dbReference type="InterPro" id="IPR021109">
    <property type="entry name" value="Peptidase_aspartic_dom_sf"/>
</dbReference>
<keyword evidence="6" id="KW-0472">Membrane</keyword>
<keyword evidence="4 9" id="KW-0645">Protease</keyword>
<reference evidence="9 10" key="1">
    <citation type="journal article" date="2018" name="Mol. Biol. Evol.">
        <title>Broad Genomic Sampling Reveals a Smut Pathogenic Ancestry of the Fungal Clade Ustilaginomycotina.</title>
        <authorList>
            <person name="Kijpornyongpan T."/>
            <person name="Mondo S.J."/>
            <person name="Barry K."/>
            <person name="Sandor L."/>
            <person name="Lee J."/>
            <person name="Lipzen A."/>
            <person name="Pangilinan J."/>
            <person name="LaButti K."/>
            <person name="Hainaut M."/>
            <person name="Henrissat B."/>
            <person name="Grigoriev I.V."/>
            <person name="Spatafora J.W."/>
            <person name="Aime M.C."/>
        </authorList>
    </citation>
    <scope>NUCLEOTIDE SEQUENCE [LARGE SCALE GENOMIC DNA]</scope>
    <source>
        <strain evidence="9 10">MCA 5214</strain>
    </source>
</reference>
<evidence type="ECO:0000256" key="2">
    <source>
        <dbReference type="ARBA" id="ARBA00022750"/>
    </source>
</evidence>
<dbReference type="OrthoDB" id="15189at2759"/>
<dbReference type="InterPro" id="IPR033121">
    <property type="entry name" value="PEPTIDASE_A1"/>
</dbReference>
<dbReference type="GeneID" id="37029440"/>
<dbReference type="Pfam" id="PF00026">
    <property type="entry name" value="Asp"/>
    <property type="match status" value="1"/>
</dbReference>
<evidence type="ECO:0000256" key="1">
    <source>
        <dbReference type="ARBA" id="ARBA00007447"/>
    </source>
</evidence>
<keyword evidence="6" id="KW-1133">Transmembrane helix</keyword>
<feature type="region of interest" description="Disordered" evidence="5">
    <location>
        <begin position="440"/>
        <end position="463"/>
    </location>
</feature>
<evidence type="ECO:0000256" key="7">
    <source>
        <dbReference type="SAM" id="SignalP"/>
    </source>
</evidence>
<dbReference type="GO" id="GO:0004190">
    <property type="term" value="F:aspartic-type endopeptidase activity"/>
    <property type="evidence" value="ECO:0007669"/>
    <property type="project" value="UniProtKB-KW"/>
</dbReference>
<feature type="active site" evidence="3">
    <location>
        <position position="91"/>
    </location>
</feature>
<proteinExistence type="inferred from homology"/>
<keyword evidence="6" id="KW-0812">Transmembrane</keyword>
<dbReference type="PANTHER" id="PTHR47966">
    <property type="entry name" value="BETA-SITE APP-CLEAVING ENZYME, ISOFORM A-RELATED"/>
    <property type="match status" value="1"/>
</dbReference>
<dbReference type="Gene3D" id="2.40.70.10">
    <property type="entry name" value="Acid Proteases"/>
    <property type="match status" value="2"/>
</dbReference>
<name>A0A316V3L9_9BASI</name>
<feature type="signal peptide" evidence="7">
    <location>
        <begin position="1"/>
        <end position="20"/>
    </location>
</feature>
<dbReference type="PANTHER" id="PTHR47966:SF57">
    <property type="entry name" value="PEPTIDASE A1 DOMAIN-CONTAINING PROTEIN"/>
    <property type="match status" value="1"/>
</dbReference>
<accession>A0A316V3L9</accession>
<dbReference type="InterPro" id="IPR001969">
    <property type="entry name" value="Aspartic_peptidase_AS"/>
</dbReference>
<evidence type="ECO:0000313" key="10">
    <source>
        <dbReference type="Proteomes" id="UP000245884"/>
    </source>
</evidence>
<evidence type="ECO:0000256" key="6">
    <source>
        <dbReference type="SAM" id="Phobius"/>
    </source>
</evidence>
<keyword evidence="4" id="KW-0378">Hydrolase</keyword>
<dbReference type="GO" id="GO:0006508">
    <property type="term" value="P:proteolysis"/>
    <property type="evidence" value="ECO:0007669"/>
    <property type="project" value="UniProtKB-KW"/>
</dbReference>
<dbReference type="RefSeq" id="XP_025365405.1">
    <property type="nucleotide sequence ID" value="XM_025507617.1"/>
</dbReference>
<dbReference type="STRING" id="1569628.A0A316V3L9"/>
<dbReference type="Proteomes" id="UP000245884">
    <property type="component" value="Unassembled WGS sequence"/>
</dbReference>
<sequence length="493" mass="52433">MLAQWIIMLAVATALPEAHAAPFALSDVMPRQPLGRMPAFTKMPYRRSSHTGTRYGKRQIKQGLQGEDWTTSYSAEVSVGTPPQNFWLDLDTGSSDLFVMMDGFPTGAPLYRPDQSSTARRTGASGTLSFGSGNVTGDQYEDMINFSSFSLSNFKFFAPTMYYPSVIPTGASGLLGMSSKALTHSEDDAFLQTLLTTSNVESIAFSFAYKQVAQHDGPREQLAGTFTIGTEFDSSQYDGDLYTFNRANSKLDKWQLPLDSVTFNGQTFPSSTALIDTGTSLIIAPPEVVQPLYQSIPGALFNTTVSAWLVPCNSTVTWAFVFGGTQFDMLPEDIVVMGSDDAAVPDLCVATVQPNDESSWILGDSFIKNYFTGFLYGPNPSISFAALPQEGVQLASTTSADIPTPTIRVPKSGEISLRPTPTISDTAPAGVGFASTNAPGATKSSLAPNATGDASSSRSNGKSNAAAPLAGSGWLPRLLSAAIGLIVVLVVIL</sequence>
<feature type="compositionally biased region" description="Polar residues" evidence="5">
    <location>
        <begin position="114"/>
        <end position="131"/>
    </location>
</feature>
<dbReference type="PROSITE" id="PS00141">
    <property type="entry name" value="ASP_PROTEASE"/>
    <property type="match status" value="1"/>
</dbReference>
<dbReference type="SUPFAM" id="SSF50630">
    <property type="entry name" value="Acid proteases"/>
    <property type="match status" value="1"/>
</dbReference>
<organism evidence="9 10">
    <name type="scientific">Jaminaea rosea</name>
    <dbReference type="NCBI Taxonomy" id="1569628"/>
    <lineage>
        <taxon>Eukaryota</taxon>
        <taxon>Fungi</taxon>
        <taxon>Dikarya</taxon>
        <taxon>Basidiomycota</taxon>
        <taxon>Ustilaginomycotina</taxon>
        <taxon>Exobasidiomycetes</taxon>
        <taxon>Microstromatales</taxon>
        <taxon>Microstromatales incertae sedis</taxon>
        <taxon>Jaminaea</taxon>
    </lineage>
</organism>
<dbReference type="EMBL" id="KZ819662">
    <property type="protein sequence ID" value="PWN30793.1"/>
    <property type="molecule type" value="Genomic_DNA"/>
</dbReference>
<protein>
    <submittedName>
        <fullName evidence="9">Acid protease</fullName>
    </submittedName>
</protein>
<dbReference type="PRINTS" id="PR00792">
    <property type="entry name" value="PEPSIN"/>
</dbReference>
<evidence type="ECO:0000256" key="4">
    <source>
        <dbReference type="RuleBase" id="RU000454"/>
    </source>
</evidence>
<feature type="active site" evidence="3">
    <location>
        <position position="276"/>
    </location>
</feature>
<feature type="transmembrane region" description="Helical" evidence="6">
    <location>
        <begin position="474"/>
        <end position="492"/>
    </location>
</feature>
<dbReference type="InterPro" id="IPR001461">
    <property type="entry name" value="Aspartic_peptidase_A1"/>
</dbReference>
<feature type="chain" id="PRO_5016451129" evidence="7">
    <location>
        <begin position="21"/>
        <end position="493"/>
    </location>
</feature>
<evidence type="ECO:0000259" key="8">
    <source>
        <dbReference type="PROSITE" id="PS51767"/>
    </source>
</evidence>
<gene>
    <name evidence="9" type="ORF">BDZ90DRAFT_24811</name>
</gene>
<dbReference type="CDD" id="cd05471">
    <property type="entry name" value="pepsin_like"/>
    <property type="match status" value="1"/>
</dbReference>
<dbReference type="PROSITE" id="PS51767">
    <property type="entry name" value="PEPTIDASE_A1"/>
    <property type="match status" value="1"/>
</dbReference>
<feature type="domain" description="Peptidase A1" evidence="8">
    <location>
        <begin position="73"/>
        <end position="385"/>
    </location>
</feature>
<keyword evidence="2 4" id="KW-0064">Aspartyl protease</keyword>
<dbReference type="InterPro" id="IPR034164">
    <property type="entry name" value="Pepsin-like_dom"/>
</dbReference>
<keyword evidence="7" id="KW-0732">Signal</keyword>
<keyword evidence="10" id="KW-1185">Reference proteome</keyword>